<evidence type="ECO:0008006" key="6">
    <source>
        <dbReference type="Google" id="ProtNLM"/>
    </source>
</evidence>
<keyword evidence="3" id="KW-0560">Oxidoreductase</keyword>
<dbReference type="InterPro" id="IPR020904">
    <property type="entry name" value="Sc_DH/Rdtase_CS"/>
</dbReference>
<dbReference type="Proteomes" id="UP000054270">
    <property type="component" value="Unassembled WGS sequence"/>
</dbReference>
<dbReference type="OrthoDB" id="5371740at2759"/>
<evidence type="ECO:0000256" key="3">
    <source>
        <dbReference type="ARBA" id="ARBA00023002"/>
    </source>
</evidence>
<proteinExistence type="inferred from homology"/>
<dbReference type="PROSITE" id="PS00061">
    <property type="entry name" value="ADH_SHORT"/>
    <property type="match status" value="1"/>
</dbReference>
<evidence type="ECO:0000256" key="2">
    <source>
        <dbReference type="ARBA" id="ARBA00022857"/>
    </source>
</evidence>
<dbReference type="Gene3D" id="3.40.50.720">
    <property type="entry name" value="NAD(P)-binding Rossmann-like Domain"/>
    <property type="match status" value="1"/>
</dbReference>
<evidence type="ECO:0000256" key="1">
    <source>
        <dbReference type="ARBA" id="ARBA00006484"/>
    </source>
</evidence>
<comment type="similarity">
    <text evidence="1">Belongs to the short-chain dehydrogenases/reductases (SDR) family.</text>
</comment>
<sequence>MSHIPDDQLFSHSARVAGKVVVITGAANGIGKETALRFASYGARIVIGDRDLKNAKAVVEEIKKFGGSAICVKCDVVNYEDQIDLFELALKTHGSVDVVVPNAGVSELGAFQRMQFKNGRPVKPVMGTIEVNLYGALYTAHLGVHYLQQNKKEGDLKSLVFIGSVASWMGIPGGEMYSGSKHAILGVMRALHPILEMKGIRVACIHPFFADTAIVPTPVKLILAGIPLTPVPRVAGVILYAATDPDMSTSGSGYLLLDDGPVFMVQKEDFKEGVYKMIDNRANSVRAVLTGIHAWAWFFRDIWRISGSAIISLLIIVALSKVAWDNKELFENGLHSILDTMT</sequence>
<dbReference type="InterPro" id="IPR036291">
    <property type="entry name" value="NAD(P)-bd_dom_sf"/>
</dbReference>
<accession>A0A0D2MV04</accession>
<dbReference type="OMA" id="KGYWVQG"/>
<protein>
    <recommendedName>
        <fullName evidence="6">NAD(P)-binding protein</fullName>
    </recommendedName>
</protein>
<gene>
    <name evidence="4" type="ORF">HYPSUDRAFT_34984</name>
</gene>
<keyword evidence="5" id="KW-1185">Reference proteome</keyword>
<dbReference type="PRINTS" id="PR00081">
    <property type="entry name" value="GDHRDH"/>
</dbReference>
<reference evidence="5" key="1">
    <citation type="submission" date="2014-04" db="EMBL/GenBank/DDBJ databases">
        <title>Evolutionary Origins and Diversification of the Mycorrhizal Mutualists.</title>
        <authorList>
            <consortium name="DOE Joint Genome Institute"/>
            <consortium name="Mycorrhizal Genomics Consortium"/>
            <person name="Kohler A."/>
            <person name="Kuo A."/>
            <person name="Nagy L.G."/>
            <person name="Floudas D."/>
            <person name="Copeland A."/>
            <person name="Barry K.W."/>
            <person name="Cichocki N."/>
            <person name="Veneault-Fourrey C."/>
            <person name="LaButti K."/>
            <person name="Lindquist E.A."/>
            <person name="Lipzen A."/>
            <person name="Lundell T."/>
            <person name="Morin E."/>
            <person name="Murat C."/>
            <person name="Riley R."/>
            <person name="Ohm R."/>
            <person name="Sun H."/>
            <person name="Tunlid A."/>
            <person name="Henrissat B."/>
            <person name="Grigoriev I.V."/>
            <person name="Hibbett D.S."/>
            <person name="Martin F."/>
        </authorList>
    </citation>
    <scope>NUCLEOTIDE SEQUENCE [LARGE SCALE GENOMIC DNA]</scope>
    <source>
        <strain evidence="5">FD-334 SS-4</strain>
    </source>
</reference>
<dbReference type="STRING" id="945553.A0A0D2MV04"/>
<organism evidence="4 5">
    <name type="scientific">Hypholoma sublateritium (strain FD-334 SS-4)</name>
    <dbReference type="NCBI Taxonomy" id="945553"/>
    <lineage>
        <taxon>Eukaryota</taxon>
        <taxon>Fungi</taxon>
        <taxon>Dikarya</taxon>
        <taxon>Basidiomycota</taxon>
        <taxon>Agaricomycotina</taxon>
        <taxon>Agaricomycetes</taxon>
        <taxon>Agaricomycetidae</taxon>
        <taxon>Agaricales</taxon>
        <taxon>Agaricineae</taxon>
        <taxon>Strophariaceae</taxon>
        <taxon>Hypholoma</taxon>
    </lineage>
</organism>
<keyword evidence="2" id="KW-0521">NADP</keyword>
<dbReference type="EMBL" id="KN817523">
    <property type="protein sequence ID" value="KJA27828.1"/>
    <property type="molecule type" value="Genomic_DNA"/>
</dbReference>
<dbReference type="AlphaFoldDB" id="A0A0D2MV04"/>
<dbReference type="InterPro" id="IPR002347">
    <property type="entry name" value="SDR_fam"/>
</dbReference>
<dbReference type="PANTHER" id="PTHR43180">
    <property type="entry name" value="3-OXOACYL-(ACYL-CARRIER-PROTEIN) REDUCTASE (AFU_ORTHOLOGUE AFUA_6G11210)"/>
    <property type="match status" value="1"/>
</dbReference>
<evidence type="ECO:0000313" key="4">
    <source>
        <dbReference type="EMBL" id="KJA27828.1"/>
    </source>
</evidence>
<evidence type="ECO:0000313" key="5">
    <source>
        <dbReference type="Proteomes" id="UP000054270"/>
    </source>
</evidence>
<dbReference type="PANTHER" id="PTHR43180:SF33">
    <property type="entry name" value="15-HYDROXYPROSTAGLANDIN DEHYDROGENASE [NAD(+)]-LIKE"/>
    <property type="match status" value="1"/>
</dbReference>
<dbReference type="Pfam" id="PF00106">
    <property type="entry name" value="adh_short"/>
    <property type="match status" value="1"/>
</dbReference>
<dbReference type="SUPFAM" id="SSF51735">
    <property type="entry name" value="NAD(P)-binding Rossmann-fold domains"/>
    <property type="match status" value="1"/>
</dbReference>
<dbReference type="GO" id="GO:0016491">
    <property type="term" value="F:oxidoreductase activity"/>
    <property type="evidence" value="ECO:0007669"/>
    <property type="project" value="UniProtKB-KW"/>
</dbReference>
<name>A0A0D2MV04_HYPSF</name>